<evidence type="ECO:0000313" key="2">
    <source>
        <dbReference type="Proteomes" id="UP000053477"/>
    </source>
</evidence>
<proteinExistence type="predicted"/>
<organism evidence="1 2">
    <name type="scientific">Schizopora paradoxa</name>
    <dbReference type="NCBI Taxonomy" id="27342"/>
    <lineage>
        <taxon>Eukaryota</taxon>
        <taxon>Fungi</taxon>
        <taxon>Dikarya</taxon>
        <taxon>Basidiomycota</taxon>
        <taxon>Agaricomycotina</taxon>
        <taxon>Agaricomycetes</taxon>
        <taxon>Hymenochaetales</taxon>
        <taxon>Schizoporaceae</taxon>
        <taxon>Schizopora</taxon>
    </lineage>
</organism>
<gene>
    <name evidence="1" type="ORF">SCHPADRAFT_130756</name>
</gene>
<name>A0A0H2S2R3_9AGAM</name>
<dbReference type="EMBL" id="KQ085896">
    <property type="protein sequence ID" value="KLO18319.1"/>
    <property type="molecule type" value="Genomic_DNA"/>
</dbReference>
<reference evidence="1 2" key="1">
    <citation type="submission" date="2015-04" db="EMBL/GenBank/DDBJ databases">
        <title>Complete genome sequence of Schizopora paradoxa KUC8140, a cosmopolitan wood degrader in East Asia.</title>
        <authorList>
            <consortium name="DOE Joint Genome Institute"/>
            <person name="Min B."/>
            <person name="Park H."/>
            <person name="Jang Y."/>
            <person name="Kim J.-J."/>
            <person name="Kim K.H."/>
            <person name="Pangilinan J."/>
            <person name="Lipzen A."/>
            <person name="Riley R."/>
            <person name="Grigoriev I.V."/>
            <person name="Spatafora J.W."/>
            <person name="Choi I.-G."/>
        </authorList>
    </citation>
    <scope>NUCLEOTIDE SEQUENCE [LARGE SCALE GENOMIC DNA]</scope>
    <source>
        <strain evidence="1 2">KUC8140</strain>
    </source>
</reference>
<dbReference type="AlphaFoldDB" id="A0A0H2S2R3"/>
<keyword evidence="2" id="KW-1185">Reference proteome</keyword>
<dbReference type="InParanoid" id="A0A0H2S2R3"/>
<evidence type="ECO:0000313" key="1">
    <source>
        <dbReference type="EMBL" id="KLO18319.1"/>
    </source>
</evidence>
<sequence length="71" mass="7528">MLGYIGTPVAVAGLLLILKNTIIGTHGPTRLQDLTIVISPSPQTYREISSTPSRLLSANHGFMLNSAPKAL</sequence>
<accession>A0A0H2S2R3</accession>
<dbReference type="Proteomes" id="UP000053477">
    <property type="component" value="Unassembled WGS sequence"/>
</dbReference>
<protein>
    <submittedName>
        <fullName evidence="1">Uncharacterized protein</fullName>
    </submittedName>
</protein>